<name>A0ACB9LZH3_BAUVA</name>
<dbReference type="Proteomes" id="UP000828941">
    <property type="component" value="Chromosome 10"/>
</dbReference>
<accession>A0ACB9LZH3</accession>
<proteinExistence type="predicted"/>
<reference evidence="1 2" key="1">
    <citation type="journal article" date="2022" name="DNA Res.">
        <title>Chromosomal-level genome assembly of the orchid tree Bauhinia variegata (Leguminosae; Cercidoideae) supports the allotetraploid origin hypothesis of Bauhinia.</title>
        <authorList>
            <person name="Zhong Y."/>
            <person name="Chen Y."/>
            <person name="Zheng D."/>
            <person name="Pang J."/>
            <person name="Liu Y."/>
            <person name="Luo S."/>
            <person name="Meng S."/>
            <person name="Qian L."/>
            <person name="Wei D."/>
            <person name="Dai S."/>
            <person name="Zhou R."/>
        </authorList>
    </citation>
    <scope>NUCLEOTIDE SEQUENCE [LARGE SCALE GENOMIC DNA]</scope>
    <source>
        <strain evidence="1">BV-YZ2020</strain>
    </source>
</reference>
<keyword evidence="2" id="KW-1185">Reference proteome</keyword>
<protein>
    <submittedName>
        <fullName evidence="1">Uncharacterized protein</fullName>
    </submittedName>
</protein>
<comment type="caution">
    <text evidence="1">The sequence shown here is derived from an EMBL/GenBank/DDBJ whole genome shotgun (WGS) entry which is preliminary data.</text>
</comment>
<evidence type="ECO:0000313" key="1">
    <source>
        <dbReference type="EMBL" id="KAI4317279.1"/>
    </source>
</evidence>
<dbReference type="EMBL" id="CM039435">
    <property type="protein sequence ID" value="KAI4317279.1"/>
    <property type="molecule type" value="Genomic_DNA"/>
</dbReference>
<evidence type="ECO:0000313" key="2">
    <source>
        <dbReference type="Proteomes" id="UP000828941"/>
    </source>
</evidence>
<sequence>MSTEALAMAGVDHMDDPIEIGALEQSFNHHPPPHLLANEYDEEDLSAHRDEILKCSLSLKVDEEWLKTKMREWAKAAASNNERKASLKAKEISLIMNYHRMLRK</sequence>
<gene>
    <name evidence="1" type="ORF">L6164_025162</name>
</gene>
<organism evidence="1 2">
    <name type="scientific">Bauhinia variegata</name>
    <name type="common">Purple orchid tree</name>
    <name type="synonym">Phanera variegata</name>
    <dbReference type="NCBI Taxonomy" id="167791"/>
    <lineage>
        <taxon>Eukaryota</taxon>
        <taxon>Viridiplantae</taxon>
        <taxon>Streptophyta</taxon>
        <taxon>Embryophyta</taxon>
        <taxon>Tracheophyta</taxon>
        <taxon>Spermatophyta</taxon>
        <taxon>Magnoliopsida</taxon>
        <taxon>eudicotyledons</taxon>
        <taxon>Gunneridae</taxon>
        <taxon>Pentapetalae</taxon>
        <taxon>rosids</taxon>
        <taxon>fabids</taxon>
        <taxon>Fabales</taxon>
        <taxon>Fabaceae</taxon>
        <taxon>Cercidoideae</taxon>
        <taxon>Cercideae</taxon>
        <taxon>Bauhiniinae</taxon>
        <taxon>Bauhinia</taxon>
    </lineage>
</organism>